<dbReference type="Gene3D" id="3.30.420.40">
    <property type="match status" value="1"/>
</dbReference>
<feature type="domain" description="Ppx/GppA phosphatase N-terminal" evidence="2">
    <location>
        <begin position="22"/>
        <end position="305"/>
    </location>
</feature>
<dbReference type="Pfam" id="PF21447">
    <property type="entry name" value="Ppx-GppA_III"/>
    <property type="match status" value="1"/>
</dbReference>
<dbReference type="CDD" id="cd00077">
    <property type="entry name" value="HDc"/>
    <property type="match status" value="1"/>
</dbReference>
<comment type="caution">
    <text evidence="4">The sequence shown here is derived from an EMBL/GenBank/DDBJ whole genome shotgun (WGS) entry which is preliminary data.</text>
</comment>
<dbReference type="SUPFAM" id="SSF109604">
    <property type="entry name" value="HD-domain/PDEase-like"/>
    <property type="match status" value="1"/>
</dbReference>
<dbReference type="InterPro" id="IPR050273">
    <property type="entry name" value="GppA/Ppx_hydrolase"/>
</dbReference>
<dbReference type="SUPFAM" id="SSF53067">
    <property type="entry name" value="Actin-like ATPase domain"/>
    <property type="match status" value="2"/>
</dbReference>
<accession>A0A5D0MWC9</accession>
<dbReference type="AlphaFoldDB" id="A0A5D0MWC9"/>
<dbReference type="PANTHER" id="PTHR30005">
    <property type="entry name" value="EXOPOLYPHOSPHATASE"/>
    <property type="match status" value="1"/>
</dbReference>
<evidence type="ECO:0000259" key="2">
    <source>
        <dbReference type="Pfam" id="PF02541"/>
    </source>
</evidence>
<evidence type="ECO:0000313" key="4">
    <source>
        <dbReference type="EMBL" id="TYB36449.1"/>
    </source>
</evidence>
<proteinExistence type="predicted"/>
<dbReference type="Gene3D" id="3.30.420.150">
    <property type="entry name" value="Exopolyphosphatase. Domain 2"/>
    <property type="match status" value="1"/>
</dbReference>
<dbReference type="PIRSF" id="PIRSF001267">
    <property type="entry name" value="Pyrophosphatase_GppA_Ppx"/>
    <property type="match status" value="1"/>
</dbReference>
<gene>
    <name evidence="4" type="ORF">FXF49_00710</name>
</gene>
<organism evidence="4 5">
    <name type="scientific">Flexistipes sinusarabici</name>
    <dbReference type="NCBI Taxonomy" id="2352"/>
    <lineage>
        <taxon>Bacteria</taxon>
        <taxon>Pseudomonadati</taxon>
        <taxon>Deferribacterota</taxon>
        <taxon>Deferribacteres</taxon>
        <taxon>Deferribacterales</taxon>
        <taxon>Flexistipitaceae</taxon>
        <taxon>Flexistipes</taxon>
    </lineage>
</organism>
<evidence type="ECO:0000259" key="3">
    <source>
        <dbReference type="Pfam" id="PF21447"/>
    </source>
</evidence>
<dbReference type="Pfam" id="PF02541">
    <property type="entry name" value="Ppx-GppA"/>
    <property type="match status" value="1"/>
</dbReference>
<dbReference type="EMBL" id="VSIV01000020">
    <property type="protein sequence ID" value="TYB36449.1"/>
    <property type="molecule type" value="Genomic_DNA"/>
</dbReference>
<dbReference type="CDD" id="cd24006">
    <property type="entry name" value="ASKHA_NBD_PPX_GppA"/>
    <property type="match status" value="1"/>
</dbReference>
<evidence type="ECO:0000256" key="1">
    <source>
        <dbReference type="ARBA" id="ARBA00022801"/>
    </source>
</evidence>
<name>A0A5D0MWC9_FLESI</name>
<evidence type="ECO:0000313" key="5">
    <source>
        <dbReference type="Proteomes" id="UP000323337"/>
    </source>
</evidence>
<keyword evidence="1" id="KW-0378">Hydrolase</keyword>
<dbReference type="InterPro" id="IPR043129">
    <property type="entry name" value="ATPase_NBD"/>
</dbReference>
<reference evidence="4 5" key="1">
    <citation type="submission" date="2019-08" db="EMBL/GenBank/DDBJ databases">
        <title>Genomic characterization of a novel candidate phylum (ARYD3) from a high temperature, high salinity tertiary oil reservoir in north central Oklahoma, USA.</title>
        <authorList>
            <person name="Youssef N.H."/>
            <person name="Yadav A."/>
            <person name="Elshahed M.S."/>
        </authorList>
    </citation>
    <scope>NUCLEOTIDE SEQUENCE [LARGE SCALE GENOMIC DNA]</scope>
    <source>
        <strain evidence="4">ARYD1</strain>
    </source>
</reference>
<dbReference type="PANTHER" id="PTHR30005:SF0">
    <property type="entry name" value="RETROGRADE REGULATION PROTEIN 2"/>
    <property type="match status" value="1"/>
</dbReference>
<dbReference type="InterPro" id="IPR003695">
    <property type="entry name" value="Ppx_GppA_N"/>
</dbReference>
<feature type="domain" description="Ppx/GppA phosphatase C-terminal" evidence="3">
    <location>
        <begin position="326"/>
        <end position="472"/>
    </location>
</feature>
<dbReference type="InterPro" id="IPR003607">
    <property type="entry name" value="HD/PDEase_dom"/>
</dbReference>
<dbReference type="Gene3D" id="1.10.3210.10">
    <property type="entry name" value="Hypothetical protein af1432"/>
    <property type="match status" value="1"/>
</dbReference>
<dbReference type="InterPro" id="IPR030673">
    <property type="entry name" value="PyroPPase_GppA_Ppx"/>
</dbReference>
<sequence length="506" mass="57857">MNNKSLTIGIIDLGSNSIRLQIANVLEKSYRIVHEYREIVRIGDDLFKYGFLTEHSVNKIYACFTDIKKILESYNVEIIRAVATATLRELEKGHEIVKEIKSGFGINLEIISGEEEAKLSYLAISGNFQIDKYNAIITDIGGGSAEYTLALKGKIVDITSKKLGCSRLKSMFLHHNPPGIAEVYKMKQHIQEEVEDYGDYHIDLVVCTGGTINNVANIHYISSNKDEKTKIKYVPRKFLKDFINKIRYMDIENIKKIKGVEPKRADILLPAAINIEVLLSKSSFNGFYTFTGGLRTGLIIDTLNSMDITMPFQDLGEDIFYSQLIEIGNKFQFEEEHAKHVAFLSERIFDELNKEWRLSYENKDILTAAALLHDIGNYISFSKHHKHSYYLIRNSDIAGFNYRQKLMTAHVARYHRKNLPKKNHQVYEELDSKDINIVKKLAAILRVADGLDRGHKKFIADVNIKITKDNITINPLSDKDIILEKKAFELKKDMLESVTGKNLEIL</sequence>
<protein>
    <submittedName>
        <fullName evidence="4">Ppx/GppA family phosphatase</fullName>
    </submittedName>
</protein>
<dbReference type="InterPro" id="IPR048950">
    <property type="entry name" value="Ppx_GppA_C"/>
</dbReference>
<dbReference type="GO" id="GO:0016462">
    <property type="term" value="F:pyrophosphatase activity"/>
    <property type="evidence" value="ECO:0007669"/>
    <property type="project" value="TreeGrafter"/>
</dbReference>
<dbReference type="RefSeq" id="WP_303699997.1">
    <property type="nucleotide sequence ID" value="NZ_VSIV01000020.1"/>
</dbReference>
<dbReference type="Proteomes" id="UP000323337">
    <property type="component" value="Unassembled WGS sequence"/>
</dbReference>